<protein>
    <submittedName>
        <fullName evidence="3">Uncharacterized protein (DUF2147 family)</fullName>
    </submittedName>
</protein>
<dbReference type="AlphaFoldDB" id="A0A562KPZ5"/>
<name>A0A562KPZ5_SPHWJ</name>
<dbReference type="RefSeq" id="WP_145071524.1">
    <property type="nucleotide sequence ID" value="NZ_JACIIY010000001.1"/>
</dbReference>
<evidence type="ECO:0000313" key="4">
    <source>
        <dbReference type="Proteomes" id="UP000316624"/>
    </source>
</evidence>
<proteinExistence type="predicted"/>
<organism evidence="3 4">
    <name type="scientific">Sphingobium wenxiniae (strain DSM 21828 / CGMCC 1.7748 / JZ-1)</name>
    <dbReference type="NCBI Taxonomy" id="595605"/>
    <lineage>
        <taxon>Bacteria</taxon>
        <taxon>Pseudomonadati</taxon>
        <taxon>Pseudomonadota</taxon>
        <taxon>Alphaproteobacteria</taxon>
        <taxon>Sphingomonadales</taxon>
        <taxon>Sphingomonadaceae</taxon>
        <taxon>Sphingobium</taxon>
    </lineage>
</organism>
<sequence length="138" mass="14731">MRSFALLPIGASALLLLLLPGTALAAGAVEGNWVNPHGSVVVTTGACHNALCGWVRWADATATADAADAGVAHLAGTELLRDYHARGPGRWAGYVYVPDRGRSFYSTIEQLDANRLKISGCLLRGWLCKSQIWTRQQG</sequence>
<evidence type="ECO:0000313" key="3">
    <source>
        <dbReference type="EMBL" id="TWH97452.1"/>
    </source>
</evidence>
<dbReference type="PANTHER" id="PTHR36919">
    <property type="entry name" value="BLR1215 PROTEIN"/>
    <property type="match status" value="1"/>
</dbReference>
<feature type="signal peptide" evidence="1">
    <location>
        <begin position="1"/>
        <end position="25"/>
    </location>
</feature>
<reference evidence="3 4" key="1">
    <citation type="journal article" date="2015" name="Stand. Genomic Sci.">
        <title>Genomic Encyclopedia of Bacterial and Archaeal Type Strains, Phase III: the genomes of soil and plant-associated and newly described type strains.</title>
        <authorList>
            <person name="Whitman W.B."/>
            <person name="Woyke T."/>
            <person name="Klenk H.P."/>
            <person name="Zhou Y."/>
            <person name="Lilburn T.G."/>
            <person name="Beck B.J."/>
            <person name="De Vos P."/>
            <person name="Vandamme P."/>
            <person name="Eisen J.A."/>
            <person name="Garrity G."/>
            <person name="Hugenholtz P."/>
            <person name="Kyrpides N.C."/>
        </authorList>
    </citation>
    <scope>NUCLEOTIDE SEQUENCE [LARGE SCALE GENOMIC DNA]</scope>
    <source>
        <strain evidence="3 4">CGMCC 1.7748</strain>
    </source>
</reference>
<dbReference type="PANTHER" id="PTHR36919:SF2">
    <property type="entry name" value="BLL6627 PROTEIN"/>
    <property type="match status" value="1"/>
</dbReference>
<dbReference type="EMBL" id="VLKK01000001">
    <property type="protein sequence ID" value="TWH97452.1"/>
    <property type="molecule type" value="Genomic_DNA"/>
</dbReference>
<keyword evidence="1" id="KW-0732">Signal</keyword>
<gene>
    <name evidence="3" type="ORF">IQ35_00047</name>
</gene>
<accession>A0A562KPZ5</accession>
<dbReference type="InterPro" id="IPR019223">
    <property type="entry name" value="DUF2147"/>
</dbReference>
<feature type="chain" id="PRO_5022128196" evidence="1">
    <location>
        <begin position="26"/>
        <end position="138"/>
    </location>
</feature>
<evidence type="ECO:0000256" key="1">
    <source>
        <dbReference type="SAM" id="SignalP"/>
    </source>
</evidence>
<keyword evidence="4" id="KW-1185">Reference proteome</keyword>
<evidence type="ECO:0000259" key="2">
    <source>
        <dbReference type="Pfam" id="PF09917"/>
    </source>
</evidence>
<comment type="caution">
    <text evidence="3">The sequence shown here is derived from an EMBL/GenBank/DDBJ whole genome shotgun (WGS) entry which is preliminary data.</text>
</comment>
<dbReference type="Pfam" id="PF09917">
    <property type="entry name" value="DUF2147"/>
    <property type="match status" value="1"/>
</dbReference>
<dbReference type="Gene3D" id="2.40.128.520">
    <property type="match status" value="1"/>
</dbReference>
<feature type="domain" description="DUF2147" evidence="2">
    <location>
        <begin position="31"/>
        <end position="135"/>
    </location>
</feature>
<dbReference type="Proteomes" id="UP000316624">
    <property type="component" value="Unassembled WGS sequence"/>
</dbReference>